<reference evidence="1" key="1">
    <citation type="journal article" date="2022" name="Int. J. Mol. Sci.">
        <title>Draft Genome of Tanacetum Coccineum: Genomic Comparison of Closely Related Tanacetum-Family Plants.</title>
        <authorList>
            <person name="Yamashiro T."/>
            <person name="Shiraishi A."/>
            <person name="Nakayama K."/>
            <person name="Satake H."/>
        </authorList>
    </citation>
    <scope>NUCLEOTIDE SEQUENCE</scope>
</reference>
<keyword evidence="2" id="KW-1185">Reference proteome</keyword>
<protein>
    <submittedName>
        <fullName evidence="1">Uncharacterized protein</fullName>
    </submittedName>
</protein>
<accession>A0ABQ5D2V4</accession>
<reference evidence="1" key="2">
    <citation type="submission" date="2022-01" db="EMBL/GenBank/DDBJ databases">
        <authorList>
            <person name="Yamashiro T."/>
            <person name="Shiraishi A."/>
            <person name="Satake H."/>
            <person name="Nakayama K."/>
        </authorList>
    </citation>
    <scope>NUCLEOTIDE SEQUENCE</scope>
</reference>
<comment type="caution">
    <text evidence="1">The sequence shown here is derived from an EMBL/GenBank/DDBJ whole genome shotgun (WGS) entry which is preliminary data.</text>
</comment>
<organism evidence="1 2">
    <name type="scientific">Tanacetum coccineum</name>
    <dbReference type="NCBI Taxonomy" id="301880"/>
    <lineage>
        <taxon>Eukaryota</taxon>
        <taxon>Viridiplantae</taxon>
        <taxon>Streptophyta</taxon>
        <taxon>Embryophyta</taxon>
        <taxon>Tracheophyta</taxon>
        <taxon>Spermatophyta</taxon>
        <taxon>Magnoliopsida</taxon>
        <taxon>eudicotyledons</taxon>
        <taxon>Gunneridae</taxon>
        <taxon>Pentapetalae</taxon>
        <taxon>asterids</taxon>
        <taxon>campanulids</taxon>
        <taxon>Asterales</taxon>
        <taxon>Asteraceae</taxon>
        <taxon>Asteroideae</taxon>
        <taxon>Anthemideae</taxon>
        <taxon>Anthemidinae</taxon>
        <taxon>Tanacetum</taxon>
    </lineage>
</organism>
<name>A0ABQ5D2V4_9ASTR</name>
<dbReference type="Proteomes" id="UP001151760">
    <property type="component" value="Unassembled WGS sequence"/>
</dbReference>
<sequence>MVPTLITKVDSLETELKQTKQTMGKAIGRKFRVEDNMKLLKAKISGRQTLFQVVCQAAETLVQLAVLKDKTYTKELILVSRRKLWNVEVSSVIERFKSAMRIKSDSQILVLVKSESAKEKERKYLKNNLSLKDQRNRLEKRKPA</sequence>
<dbReference type="EMBL" id="BQNB010014898">
    <property type="protein sequence ID" value="GJT33680.1"/>
    <property type="molecule type" value="Genomic_DNA"/>
</dbReference>
<evidence type="ECO:0000313" key="2">
    <source>
        <dbReference type="Proteomes" id="UP001151760"/>
    </source>
</evidence>
<evidence type="ECO:0000313" key="1">
    <source>
        <dbReference type="EMBL" id="GJT33680.1"/>
    </source>
</evidence>
<proteinExistence type="predicted"/>
<gene>
    <name evidence="1" type="ORF">Tco_0924099</name>
</gene>